<evidence type="ECO:0000313" key="2">
    <source>
        <dbReference type="Proteomes" id="UP000650466"/>
    </source>
</evidence>
<dbReference type="Proteomes" id="UP000650466">
    <property type="component" value="Unassembled WGS sequence"/>
</dbReference>
<evidence type="ECO:0000313" key="1">
    <source>
        <dbReference type="EMBL" id="MBD0383156.1"/>
    </source>
</evidence>
<organism evidence="1 2">
    <name type="scientific">Paenibacillus sedimenti</name>
    <dbReference type="NCBI Taxonomy" id="2770274"/>
    <lineage>
        <taxon>Bacteria</taxon>
        <taxon>Bacillati</taxon>
        <taxon>Bacillota</taxon>
        <taxon>Bacilli</taxon>
        <taxon>Bacillales</taxon>
        <taxon>Paenibacillaceae</taxon>
        <taxon>Paenibacillus</taxon>
    </lineage>
</organism>
<reference evidence="1" key="1">
    <citation type="submission" date="2020-09" db="EMBL/GenBank/DDBJ databases">
        <title>Draft Genome Sequence of Paenibacillus sp. WST5.</title>
        <authorList>
            <person name="Bao Z."/>
        </authorList>
    </citation>
    <scope>NUCLEOTIDE SEQUENCE</scope>
    <source>
        <strain evidence="1">WST5</strain>
    </source>
</reference>
<accession>A0A926QKT6</accession>
<name>A0A926QKT6_9BACL</name>
<sequence>MKRLIEKDTYCVDVLNQIASIQIRKCDMLSLKHFALYFFRLVGRLCVSAIQGRLAYR</sequence>
<comment type="caution">
    <text evidence="1">The sequence shown here is derived from an EMBL/GenBank/DDBJ whole genome shotgun (WGS) entry which is preliminary data.</text>
</comment>
<dbReference type="AlphaFoldDB" id="A0A926QKT6"/>
<protein>
    <submittedName>
        <fullName evidence="1">Uncharacterized protein</fullName>
    </submittedName>
</protein>
<proteinExistence type="predicted"/>
<dbReference type="EMBL" id="JACVVD010000010">
    <property type="protein sequence ID" value="MBD0383156.1"/>
    <property type="molecule type" value="Genomic_DNA"/>
</dbReference>
<gene>
    <name evidence="1" type="ORF">ICC18_23895</name>
</gene>
<keyword evidence="2" id="KW-1185">Reference proteome</keyword>